<accession>X1IPH7</accession>
<protein>
    <submittedName>
        <fullName evidence="1">Uncharacterized protein</fullName>
    </submittedName>
</protein>
<comment type="caution">
    <text evidence="1">The sequence shown here is derived from an EMBL/GenBank/DDBJ whole genome shotgun (WGS) entry which is preliminary data.</text>
</comment>
<organism evidence="1">
    <name type="scientific">marine sediment metagenome</name>
    <dbReference type="NCBI Taxonomy" id="412755"/>
    <lineage>
        <taxon>unclassified sequences</taxon>
        <taxon>metagenomes</taxon>
        <taxon>ecological metagenomes</taxon>
    </lineage>
</organism>
<dbReference type="EMBL" id="BARU01045006">
    <property type="protein sequence ID" value="GAH83592.1"/>
    <property type="molecule type" value="Genomic_DNA"/>
</dbReference>
<proteinExistence type="predicted"/>
<name>X1IPH7_9ZZZZ</name>
<gene>
    <name evidence="1" type="ORF">S03H2_68449</name>
</gene>
<reference evidence="1" key="1">
    <citation type="journal article" date="2014" name="Front. Microbiol.">
        <title>High frequency of phylogenetically diverse reductive dehalogenase-homologous genes in deep subseafloor sedimentary metagenomes.</title>
        <authorList>
            <person name="Kawai M."/>
            <person name="Futagami T."/>
            <person name="Toyoda A."/>
            <person name="Takaki Y."/>
            <person name="Nishi S."/>
            <person name="Hori S."/>
            <person name="Arai W."/>
            <person name="Tsubouchi T."/>
            <person name="Morono Y."/>
            <person name="Uchiyama I."/>
            <person name="Ito T."/>
            <person name="Fujiyama A."/>
            <person name="Inagaki F."/>
            <person name="Takami H."/>
        </authorList>
    </citation>
    <scope>NUCLEOTIDE SEQUENCE</scope>
    <source>
        <strain evidence="1">Expedition CK06-06</strain>
    </source>
</reference>
<feature type="non-terminal residue" evidence="1">
    <location>
        <position position="1"/>
    </location>
</feature>
<sequence length="56" mass="6486">GIEISVAGYKANPTDLHPIQMYVEIYGGKLRVHVWNGEEDPETIEVNKDTKRIWKF</sequence>
<evidence type="ECO:0000313" key="1">
    <source>
        <dbReference type="EMBL" id="GAH83592.1"/>
    </source>
</evidence>
<dbReference type="AlphaFoldDB" id="X1IPH7"/>